<reference evidence="2 3" key="1">
    <citation type="submission" date="2021-03" db="EMBL/GenBank/DDBJ databases">
        <title>Sequencing the genomes of 1000 actinobacteria strains.</title>
        <authorList>
            <person name="Klenk H.-P."/>
        </authorList>
    </citation>
    <scope>NUCLEOTIDE SEQUENCE [LARGE SCALE GENOMIC DNA]</scope>
    <source>
        <strain evidence="2 3">DSM 46670</strain>
    </source>
</reference>
<feature type="compositionally biased region" description="Basic residues" evidence="1">
    <location>
        <begin position="66"/>
        <end position="82"/>
    </location>
</feature>
<organism evidence="2 3">
    <name type="scientific">Kibdelosporangium banguiense</name>
    <dbReference type="NCBI Taxonomy" id="1365924"/>
    <lineage>
        <taxon>Bacteria</taxon>
        <taxon>Bacillati</taxon>
        <taxon>Actinomycetota</taxon>
        <taxon>Actinomycetes</taxon>
        <taxon>Pseudonocardiales</taxon>
        <taxon>Pseudonocardiaceae</taxon>
        <taxon>Kibdelosporangium</taxon>
    </lineage>
</organism>
<dbReference type="Proteomes" id="UP001519332">
    <property type="component" value="Unassembled WGS sequence"/>
</dbReference>
<evidence type="ECO:0000256" key="1">
    <source>
        <dbReference type="SAM" id="MobiDB-lite"/>
    </source>
</evidence>
<feature type="region of interest" description="Disordered" evidence="1">
    <location>
        <begin position="29"/>
        <end position="92"/>
    </location>
</feature>
<sequence>MIAVICVIAVLTRDPARRAAALEVLRMLLRSRPAAGDPARGRRQDTKAVKRSARRRPPRRNDQGRARPRRGRPGKRARGRRNRGTEPESTAN</sequence>
<gene>
    <name evidence="2" type="ORF">JOF56_011448</name>
</gene>
<comment type="caution">
    <text evidence="2">The sequence shown here is derived from an EMBL/GenBank/DDBJ whole genome shotgun (WGS) entry which is preliminary data.</text>
</comment>
<keyword evidence="3" id="KW-1185">Reference proteome</keyword>
<feature type="compositionally biased region" description="Basic residues" evidence="1">
    <location>
        <begin position="49"/>
        <end position="58"/>
    </location>
</feature>
<feature type="compositionally biased region" description="Basic and acidic residues" evidence="1">
    <location>
        <begin position="39"/>
        <end position="48"/>
    </location>
</feature>
<protein>
    <submittedName>
        <fullName evidence="2">Uncharacterized protein</fullName>
    </submittedName>
</protein>
<name>A0ABS4U319_9PSEU</name>
<dbReference type="RefSeq" id="WP_209647705.1">
    <property type="nucleotide sequence ID" value="NZ_JAGINW010000001.1"/>
</dbReference>
<evidence type="ECO:0000313" key="2">
    <source>
        <dbReference type="EMBL" id="MBP2331063.1"/>
    </source>
</evidence>
<proteinExistence type="predicted"/>
<accession>A0ABS4U319</accession>
<dbReference type="EMBL" id="JAGINW010000001">
    <property type="protein sequence ID" value="MBP2331063.1"/>
    <property type="molecule type" value="Genomic_DNA"/>
</dbReference>
<evidence type="ECO:0000313" key="3">
    <source>
        <dbReference type="Proteomes" id="UP001519332"/>
    </source>
</evidence>